<dbReference type="Proteomes" id="UP000092124">
    <property type="component" value="Unassembled WGS sequence"/>
</dbReference>
<dbReference type="InterPro" id="IPR036051">
    <property type="entry name" value="KRAB_dom_sf"/>
</dbReference>
<dbReference type="Pfam" id="PF09514">
    <property type="entry name" value="SSXRD"/>
    <property type="match status" value="1"/>
</dbReference>
<evidence type="ECO:0000259" key="2">
    <source>
        <dbReference type="PROSITE" id="PS50806"/>
    </source>
</evidence>
<organism evidence="3 4">
    <name type="scientific">Neotoma lepida</name>
    <name type="common">Desert woodrat</name>
    <dbReference type="NCBI Taxonomy" id="56216"/>
    <lineage>
        <taxon>Eukaryota</taxon>
        <taxon>Metazoa</taxon>
        <taxon>Chordata</taxon>
        <taxon>Craniata</taxon>
        <taxon>Vertebrata</taxon>
        <taxon>Euteleostomi</taxon>
        <taxon>Mammalia</taxon>
        <taxon>Eutheria</taxon>
        <taxon>Euarchontoglires</taxon>
        <taxon>Glires</taxon>
        <taxon>Rodentia</taxon>
        <taxon>Myomorpha</taxon>
        <taxon>Muroidea</taxon>
        <taxon>Cricetidae</taxon>
        <taxon>Neotominae</taxon>
        <taxon>Neotoma</taxon>
    </lineage>
</organism>
<dbReference type="OrthoDB" id="9802659at2759"/>
<dbReference type="STRING" id="56216.A0A1A6GKX3"/>
<gene>
    <name evidence="3" type="ORF">A6R68_05091</name>
</gene>
<dbReference type="PROSITE" id="PS50806">
    <property type="entry name" value="KRAB_RELATED"/>
    <property type="match status" value="1"/>
</dbReference>
<dbReference type="InterPro" id="IPR019041">
    <property type="entry name" value="SSXRD_motif"/>
</dbReference>
<sequence length="97" mass="11617">MNLGKTEHKPEKICRAFESISRHFSKEEWAKLSHSEKITYVSMKKIYTTMISLGLNERNVSIWSHRLRERKKPVIYEEISDPEEEDEDEEEEGWTCK</sequence>
<evidence type="ECO:0000313" key="3">
    <source>
        <dbReference type="EMBL" id="OBS66365.1"/>
    </source>
</evidence>
<dbReference type="GO" id="GO:0005634">
    <property type="term" value="C:nucleus"/>
    <property type="evidence" value="ECO:0007669"/>
    <property type="project" value="InterPro"/>
</dbReference>
<name>A0A1A6GKX3_NEOLE</name>
<comment type="caution">
    <text evidence="3">The sequence shown here is derived from an EMBL/GenBank/DDBJ whole genome shotgun (WGS) entry which is preliminary data.</text>
</comment>
<evidence type="ECO:0000256" key="1">
    <source>
        <dbReference type="SAM" id="MobiDB-lite"/>
    </source>
</evidence>
<proteinExistence type="predicted"/>
<dbReference type="InterPro" id="IPR003655">
    <property type="entry name" value="aKRAB"/>
</dbReference>
<feature type="domain" description="KRAB-related" evidence="2">
    <location>
        <begin position="12"/>
        <end position="75"/>
    </location>
</feature>
<dbReference type="PANTHER" id="PTHR14112">
    <property type="entry name" value="SYNOVIAL SARCOMA, X MEMBER"/>
    <property type="match status" value="1"/>
</dbReference>
<feature type="region of interest" description="Disordered" evidence="1">
    <location>
        <begin position="77"/>
        <end position="97"/>
    </location>
</feature>
<dbReference type="EMBL" id="LZPO01087280">
    <property type="protein sequence ID" value="OBS66365.1"/>
    <property type="molecule type" value="Genomic_DNA"/>
</dbReference>
<dbReference type="AlphaFoldDB" id="A0A1A6GKX3"/>
<reference evidence="3 4" key="1">
    <citation type="submission" date="2016-06" db="EMBL/GenBank/DDBJ databases">
        <title>The Draft Genome Sequence and Annotation of the Desert Woodrat Neotoma lepida.</title>
        <authorList>
            <person name="Campbell M."/>
            <person name="Oakeson K.F."/>
            <person name="Yandell M."/>
            <person name="Halpert J.R."/>
            <person name="Dearing D."/>
        </authorList>
    </citation>
    <scope>NUCLEOTIDE SEQUENCE [LARGE SCALE GENOMIC DNA]</scope>
    <source>
        <strain evidence="3">417</strain>
        <tissue evidence="3">Liver</tissue>
    </source>
</reference>
<dbReference type="SUPFAM" id="SSF109640">
    <property type="entry name" value="KRAB domain (Kruppel-associated box)"/>
    <property type="match status" value="1"/>
</dbReference>
<protein>
    <recommendedName>
        <fullName evidence="2">KRAB-related domain-containing protein</fullName>
    </recommendedName>
</protein>
<feature type="compositionally biased region" description="Acidic residues" evidence="1">
    <location>
        <begin position="78"/>
        <end position="97"/>
    </location>
</feature>
<dbReference type="PANTHER" id="PTHR14112:SF1">
    <property type="entry name" value="KRAB-RELATED DOMAIN-CONTAINING PROTEIN"/>
    <property type="match status" value="1"/>
</dbReference>
<dbReference type="GO" id="GO:0006355">
    <property type="term" value="P:regulation of DNA-templated transcription"/>
    <property type="evidence" value="ECO:0007669"/>
    <property type="project" value="InterPro"/>
</dbReference>
<evidence type="ECO:0000313" key="4">
    <source>
        <dbReference type="Proteomes" id="UP000092124"/>
    </source>
</evidence>
<keyword evidence="4" id="KW-1185">Reference proteome</keyword>
<accession>A0A1A6GKX3</accession>